<feature type="coiled-coil region" evidence="3">
    <location>
        <begin position="284"/>
        <end position="311"/>
    </location>
</feature>
<dbReference type="EMBL" id="JACXAE010000061">
    <property type="protein sequence ID" value="MBD2773888.1"/>
    <property type="molecule type" value="Genomic_DNA"/>
</dbReference>
<dbReference type="PRINTS" id="PR01490">
    <property type="entry name" value="RTXTOXIND"/>
</dbReference>
<feature type="coiled-coil region" evidence="3">
    <location>
        <begin position="178"/>
        <end position="205"/>
    </location>
</feature>
<protein>
    <submittedName>
        <fullName evidence="5">ABC exporter membrane fusion protein</fullName>
    </submittedName>
</protein>
<feature type="domain" description="Multidrug resistance protein MdtA-like alpha-helical hairpin" evidence="4">
    <location>
        <begin position="181"/>
        <end position="237"/>
    </location>
</feature>
<evidence type="ECO:0000259" key="4">
    <source>
        <dbReference type="Pfam" id="PF25876"/>
    </source>
</evidence>
<proteinExistence type="predicted"/>
<comment type="caution">
    <text evidence="5">The sequence shown here is derived from an EMBL/GenBank/DDBJ whole genome shotgun (WGS) entry which is preliminary data.</text>
</comment>
<evidence type="ECO:0000256" key="3">
    <source>
        <dbReference type="SAM" id="Coils"/>
    </source>
</evidence>
<gene>
    <name evidence="5" type="ORF">ICL16_17860</name>
</gene>
<dbReference type="NCBIfam" id="TIGR02971">
    <property type="entry name" value="heterocyst_DevB"/>
    <property type="match status" value="1"/>
</dbReference>
<evidence type="ECO:0000313" key="5">
    <source>
        <dbReference type="EMBL" id="MBD2773888.1"/>
    </source>
</evidence>
<accession>A0A8J6XGM0</accession>
<evidence type="ECO:0000256" key="2">
    <source>
        <dbReference type="ARBA" id="ARBA00023054"/>
    </source>
</evidence>
<dbReference type="Proteomes" id="UP000629098">
    <property type="component" value="Unassembled WGS sequence"/>
</dbReference>
<dbReference type="InterPro" id="IPR014315">
    <property type="entry name" value="ABC_heterocyst_DevB"/>
</dbReference>
<dbReference type="AlphaFoldDB" id="A0A8J6XGM0"/>
<comment type="subcellular location">
    <subcellularLocation>
        <location evidence="1">Cell envelope</location>
    </subcellularLocation>
</comment>
<sequence length="432" mass="47352">MVRTNIAHSPVSFKPNSRQLIVLAIATTLAIGGVITQRHYQSQQSKVTQTVPSIPKVTKVVALGRIEPLGEVIKVSAPTSSQENRVEKLLVKEGQEVKAGQALAILDSKDRLEAAVVKAQEQVKVKQANLAKVLSGAKKGEINAQKATVDREKAQWLGEKTAQEEVIKRLKAQWQGDKIAQQATISKLEAELKNAQAEYQRHQQLYSEGAISKSSFDSKRLSLDTATQQVREAKAILTRIDTTSSKQISEAQVVLIRINATGGKQVNQAQSTLQQISEVRPVDVQIASSEVNNARAEVNQAKKNLEQAYVRSPQDGQVLDIHTRSGEVVSSDGIVEIGQTNQMYVVAEVYESDVSKVRLGQQVRIFSDSLPSELQGKVDRLGLQVQRQSVVNSDPSTNIDARVVEVHIRLDQPSSQKAARFTNLQVKAAIEL</sequence>
<name>A0A8J6XGM0_9CYAN</name>
<dbReference type="Gene3D" id="1.10.287.470">
    <property type="entry name" value="Helix hairpin bin"/>
    <property type="match status" value="1"/>
</dbReference>
<dbReference type="InterPro" id="IPR058624">
    <property type="entry name" value="MdtA-like_HH"/>
</dbReference>
<evidence type="ECO:0000256" key="1">
    <source>
        <dbReference type="ARBA" id="ARBA00004196"/>
    </source>
</evidence>
<dbReference type="PANTHER" id="PTHR32347:SF27">
    <property type="entry name" value="RND EFFLUX PUMP MEMBRANE FUSION PROTEIN BARREL-SANDWICH DOMAIN-CONTAINING PROTEIN"/>
    <property type="match status" value="1"/>
</dbReference>
<dbReference type="Gene3D" id="2.40.30.170">
    <property type="match status" value="2"/>
</dbReference>
<dbReference type="InterPro" id="IPR050465">
    <property type="entry name" value="UPF0194_transport"/>
</dbReference>
<dbReference type="PANTHER" id="PTHR32347">
    <property type="entry name" value="EFFLUX SYSTEM COMPONENT YKNX-RELATED"/>
    <property type="match status" value="1"/>
</dbReference>
<dbReference type="Pfam" id="PF25876">
    <property type="entry name" value="HH_MFP_RND"/>
    <property type="match status" value="1"/>
</dbReference>
<dbReference type="SUPFAM" id="SSF111369">
    <property type="entry name" value="HlyD-like secretion proteins"/>
    <property type="match status" value="2"/>
</dbReference>
<reference evidence="5" key="1">
    <citation type="submission" date="2020-09" db="EMBL/GenBank/DDBJ databases">
        <title>Iningainema tapete sp. nov. (Scytonemataceae, Cyanobacteria) from greenhouses in central Florida (USA) produces two types of nodularin with biosynthetic potential for microcystin-LR and anabaenopeptins.</title>
        <authorList>
            <person name="Berthold D.E."/>
            <person name="Lefler F.W."/>
            <person name="Huang I.-S."/>
            <person name="Abdulla H."/>
            <person name="Zimba P.V."/>
            <person name="Laughinghouse H.D. IV."/>
        </authorList>
    </citation>
    <scope>NUCLEOTIDE SEQUENCE</scope>
    <source>
        <strain evidence="5">BLCCT55</strain>
    </source>
</reference>
<keyword evidence="2 3" id="KW-0175">Coiled coil</keyword>
<evidence type="ECO:0000313" key="6">
    <source>
        <dbReference type="Proteomes" id="UP000629098"/>
    </source>
</evidence>
<keyword evidence="6" id="KW-1185">Reference proteome</keyword>
<dbReference type="Gene3D" id="2.40.50.100">
    <property type="match status" value="2"/>
</dbReference>
<dbReference type="RefSeq" id="WP_190830207.1">
    <property type="nucleotide sequence ID" value="NZ_CAWPPI010000061.1"/>
</dbReference>
<dbReference type="GO" id="GO:0030313">
    <property type="term" value="C:cell envelope"/>
    <property type="evidence" value="ECO:0007669"/>
    <property type="project" value="UniProtKB-SubCell"/>
</dbReference>
<organism evidence="5 6">
    <name type="scientific">Iningainema tapete BLCC-T55</name>
    <dbReference type="NCBI Taxonomy" id="2748662"/>
    <lineage>
        <taxon>Bacteria</taxon>
        <taxon>Bacillati</taxon>
        <taxon>Cyanobacteriota</taxon>
        <taxon>Cyanophyceae</taxon>
        <taxon>Nostocales</taxon>
        <taxon>Scytonemataceae</taxon>
        <taxon>Iningainema tapete</taxon>
    </lineage>
</organism>